<evidence type="ECO:0000313" key="5">
    <source>
        <dbReference type="EMBL" id="SDI49195.1"/>
    </source>
</evidence>
<name>A0A1G8L0D4_9ACTN</name>
<dbReference type="Proteomes" id="UP000198923">
    <property type="component" value="Unassembled WGS sequence"/>
</dbReference>
<evidence type="ECO:0000256" key="2">
    <source>
        <dbReference type="ARBA" id="ARBA00022603"/>
    </source>
</evidence>
<evidence type="ECO:0000313" key="6">
    <source>
        <dbReference type="Proteomes" id="UP000198923"/>
    </source>
</evidence>
<comment type="similarity">
    <text evidence="1">Belongs to the methyltransferase superfamily.</text>
</comment>
<dbReference type="GO" id="GO:0032259">
    <property type="term" value="P:methylation"/>
    <property type="evidence" value="ECO:0007669"/>
    <property type="project" value="UniProtKB-KW"/>
</dbReference>
<dbReference type="SUPFAM" id="SSF53335">
    <property type="entry name" value="S-adenosyl-L-methionine-dependent methyltransferases"/>
    <property type="match status" value="1"/>
</dbReference>
<proteinExistence type="inferred from homology"/>
<dbReference type="CDD" id="cd02440">
    <property type="entry name" value="AdoMet_MTases"/>
    <property type="match status" value="1"/>
</dbReference>
<dbReference type="InterPro" id="IPR051052">
    <property type="entry name" value="Diverse_substrate_MTase"/>
</dbReference>
<dbReference type="InterPro" id="IPR013216">
    <property type="entry name" value="Methyltransf_11"/>
</dbReference>
<feature type="domain" description="Methyltransferase type 11" evidence="4">
    <location>
        <begin position="51"/>
        <end position="143"/>
    </location>
</feature>
<dbReference type="Pfam" id="PF08241">
    <property type="entry name" value="Methyltransf_11"/>
    <property type="match status" value="1"/>
</dbReference>
<dbReference type="AlphaFoldDB" id="A0A1G8L0D4"/>
<sequence length="232" mass="25289">MSRIVKGAIPSPNIWNTPQVYEVENRAVDPDGLADAAIKAVRPWQGATIADIGCGTGYHLPAYAAEAAQVIGVEPHGDLAAAAVRRCRGLPNVAVHVAGAQDLPLPDASVDLAVARWAYFFGPGCEPGLKELDRVMRRGGAACVIDLDATRGDFGQWFQGTVPQYSPAAVENFWSRQGWQRRELDLRMVFDTRADLEAVLRIEFAPEIAGRAIAQISGLSIDYPNVLRWRHF</sequence>
<evidence type="ECO:0000256" key="3">
    <source>
        <dbReference type="ARBA" id="ARBA00022679"/>
    </source>
</evidence>
<dbReference type="RefSeq" id="WP_093176051.1">
    <property type="nucleotide sequence ID" value="NZ_FNCN01000059.1"/>
</dbReference>
<gene>
    <name evidence="5" type="ORF">SAMN05421505_1599</name>
</gene>
<accession>A0A1G8L0D4</accession>
<protein>
    <submittedName>
        <fullName evidence="5">Methyltransferase domain-containing protein</fullName>
    </submittedName>
</protein>
<dbReference type="GO" id="GO:0008757">
    <property type="term" value="F:S-adenosylmethionine-dependent methyltransferase activity"/>
    <property type="evidence" value="ECO:0007669"/>
    <property type="project" value="InterPro"/>
</dbReference>
<organism evidence="5 6">
    <name type="scientific">Sinosporangium album</name>
    <dbReference type="NCBI Taxonomy" id="504805"/>
    <lineage>
        <taxon>Bacteria</taxon>
        <taxon>Bacillati</taxon>
        <taxon>Actinomycetota</taxon>
        <taxon>Actinomycetes</taxon>
        <taxon>Streptosporangiales</taxon>
        <taxon>Streptosporangiaceae</taxon>
        <taxon>Sinosporangium</taxon>
    </lineage>
</organism>
<dbReference type="EMBL" id="FNCN01000059">
    <property type="protein sequence ID" value="SDI49195.1"/>
    <property type="molecule type" value="Genomic_DNA"/>
</dbReference>
<evidence type="ECO:0000256" key="1">
    <source>
        <dbReference type="ARBA" id="ARBA00008361"/>
    </source>
</evidence>
<dbReference type="PANTHER" id="PTHR44942:SF4">
    <property type="entry name" value="METHYLTRANSFERASE TYPE 11 DOMAIN-CONTAINING PROTEIN"/>
    <property type="match status" value="1"/>
</dbReference>
<keyword evidence="6" id="KW-1185">Reference proteome</keyword>
<dbReference type="STRING" id="504805.SAMN05421505_1599"/>
<reference evidence="5 6" key="1">
    <citation type="submission" date="2016-10" db="EMBL/GenBank/DDBJ databases">
        <authorList>
            <person name="de Groot N.N."/>
        </authorList>
    </citation>
    <scope>NUCLEOTIDE SEQUENCE [LARGE SCALE GENOMIC DNA]</scope>
    <source>
        <strain evidence="5 6">CPCC 201354</strain>
    </source>
</reference>
<dbReference type="PANTHER" id="PTHR44942">
    <property type="entry name" value="METHYLTRANSF_11 DOMAIN-CONTAINING PROTEIN"/>
    <property type="match status" value="1"/>
</dbReference>
<keyword evidence="2 5" id="KW-0489">Methyltransferase</keyword>
<evidence type="ECO:0000259" key="4">
    <source>
        <dbReference type="Pfam" id="PF08241"/>
    </source>
</evidence>
<keyword evidence="3 5" id="KW-0808">Transferase</keyword>
<dbReference type="InterPro" id="IPR029063">
    <property type="entry name" value="SAM-dependent_MTases_sf"/>
</dbReference>
<dbReference type="OrthoDB" id="9797252at2"/>
<dbReference type="Gene3D" id="3.40.50.150">
    <property type="entry name" value="Vaccinia Virus protein VP39"/>
    <property type="match status" value="1"/>
</dbReference>